<dbReference type="Pfam" id="PF07980">
    <property type="entry name" value="SusD_RagB"/>
    <property type="match status" value="1"/>
</dbReference>
<evidence type="ECO:0000256" key="2">
    <source>
        <dbReference type="ARBA" id="ARBA00006275"/>
    </source>
</evidence>
<protein>
    <submittedName>
        <fullName evidence="7">RagB/SusD family nutrient uptake outer membrane protein</fullName>
    </submittedName>
</protein>
<proteinExistence type="inferred from homology"/>
<dbReference type="RefSeq" id="WP_162445953.1">
    <property type="nucleotide sequence ID" value="NZ_CP048222.1"/>
</dbReference>
<keyword evidence="5" id="KW-0998">Cell outer membrane</keyword>
<dbReference type="SUPFAM" id="SSF48452">
    <property type="entry name" value="TPR-like"/>
    <property type="match status" value="1"/>
</dbReference>
<dbReference type="Gene3D" id="1.25.40.390">
    <property type="match status" value="1"/>
</dbReference>
<dbReference type="GO" id="GO:0009279">
    <property type="term" value="C:cell outer membrane"/>
    <property type="evidence" value="ECO:0007669"/>
    <property type="project" value="UniProtKB-SubCell"/>
</dbReference>
<evidence type="ECO:0000313" key="7">
    <source>
        <dbReference type="EMBL" id="QHT69970.1"/>
    </source>
</evidence>
<keyword evidence="3" id="KW-0732">Signal</keyword>
<keyword evidence="4" id="KW-0472">Membrane</keyword>
<evidence type="ECO:0000256" key="3">
    <source>
        <dbReference type="ARBA" id="ARBA00022729"/>
    </source>
</evidence>
<evidence type="ECO:0000256" key="4">
    <source>
        <dbReference type="ARBA" id="ARBA00023136"/>
    </source>
</evidence>
<name>A0A6C0GR40_9BACT</name>
<dbReference type="InterPro" id="IPR012944">
    <property type="entry name" value="SusD_RagB_dom"/>
</dbReference>
<keyword evidence="8" id="KW-1185">Reference proteome</keyword>
<dbReference type="Proteomes" id="UP000480178">
    <property type="component" value="Chromosome"/>
</dbReference>
<evidence type="ECO:0000313" key="8">
    <source>
        <dbReference type="Proteomes" id="UP000480178"/>
    </source>
</evidence>
<sequence length="547" mass="59644">MKRTTIHTYILILSGILFSCKDQLDIQNPNQPGLASAQTESGLISLAQGGVYVNGFKELKYYDGVPGYFWSGAIGFHELMGDVIGEEAANQFGNQIGAPEYLLLDNGTRVGNPNSPAQQIALIRQANVNANAGQNTIFYEWAYMYGMNNAMNTVLNSIEQASFSGDAETKKNTVKAWAYFWKGFAYSRIGSIYYAGLINNESNKTNGNYVTKEQIIAEATANFDNAATILGAISNQADYQATLGKLIPDFNQVGKGGILAPDMWVRNINTMKARNILVNTTVKTMTAAQWNEILTLAGNGITATDLVFTGRSNENGDFLSANAGTVAAKATNNPGSGITYKISERLIQDFKPGDKRLENNFLQLASPWRGESSRGNSFNTRWQLLDGGNGLPGVVVLSNRTPGEYELILAGNYEENALMLAEAKIYSNDIEGGLQLIDEVRTYQGAGLTPVAGTGLSLEAAKEELRRERRVTLPFRGLSFYDARRWGVIDDISQGGGRTNAIVISQTGQLNTNATINYNFLDYWDVPDNELVYNPAQPGSAPTRNPK</sequence>
<dbReference type="PROSITE" id="PS51257">
    <property type="entry name" value="PROKAR_LIPOPROTEIN"/>
    <property type="match status" value="1"/>
</dbReference>
<dbReference type="AlphaFoldDB" id="A0A6C0GR40"/>
<evidence type="ECO:0000256" key="1">
    <source>
        <dbReference type="ARBA" id="ARBA00004442"/>
    </source>
</evidence>
<evidence type="ECO:0000256" key="5">
    <source>
        <dbReference type="ARBA" id="ARBA00023237"/>
    </source>
</evidence>
<reference evidence="7 8" key="1">
    <citation type="submission" date="2020-01" db="EMBL/GenBank/DDBJ databases">
        <authorList>
            <person name="Kim M.K."/>
        </authorList>
    </citation>
    <scope>NUCLEOTIDE SEQUENCE [LARGE SCALE GENOMIC DNA]</scope>
    <source>
        <strain evidence="7 8">172606-1</strain>
    </source>
</reference>
<accession>A0A6C0GR40</accession>
<comment type="similarity">
    <text evidence="2">Belongs to the SusD family.</text>
</comment>
<dbReference type="InterPro" id="IPR011990">
    <property type="entry name" value="TPR-like_helical_dom_sf"/>
</dbReference>
<feature type="domain" description="RagB/SusD" evidence="6">
    <location>
        <begin position="418"/>
        <end position="535"/>
    </location>
</feature>
<evidence type="ECO:0000259" key="6">
    <source>
        <dbReference type="Pfam" id="PF07980"/>
    </source>
</evidence>
<gene>
    <name evidence="7" type="ORF">GXP67_26650</name>
</gene>
<organism evidence="7 8">
    <name type="scientific">Rhodocytophaga rosea</name>
    <dbReference type="NCBI Taxonomy" id="2704465"/>
    <lineage>
        <taxon>Bacteria</taxon>
        <taxon>Pseudomonadati</taxon>
        <taxon>Bacteroidota</taxon>
        <taxon>Cytophagia</taxon>
        <taxon>Cytophagales</taxon>
        <taxon>Rhodocytophagaceae</taxon>
        <taxon>Rhodocytophaga</taxon>
    </lineage>
</organism>
<comment type="subcellular location">
    <subcellularLocation>
        <location evidence="1">Cell outer membrane</location>
    </subcellularLocation>
</comment>
<dbReference type="EMBL" id="CP048222">
    <property type="protein sequence ID" value="QHT69970.1"/>
    <property type="molecule type" value="Genomic_DNA"/>
</dbReference>
<dbReference type="KEGG" id="rhoz:GXP67_26650"/>